<gene>
    <name evidence="1" type="ORF">B0T26DRAFT_724827</name>
</gene>
<dbReference type="Proteomes" id="UP001172101">
    <property type="component" value="Unassembled WGS sequence"/>
</dbReference>
<dbReference type="GeneID" id="85325985"/>
<sequence>MSCLRVAAGPQTIDNITAATLCWARREGLDGWVVILRWWHWWHWGVKIGGELGGED</sequence>
<accession>A0AA39ZYC1</accession>
<dbReference type="RefSeq" id="XP_060290980.1">
    <property type="nucleotide sequence ID" value="XM_060442715.1"/>
</dbReference>
<comment type="caution">
    <text evidence="1">The sequence shown here is derived from an EMBL/GenBank/DDBJ whole genome shotgun (WGS) entry which is preliminary data.</text>
</comment>
<keyword evidence="2" id="KW-1185">Reference proteome</keyword>
<proteinExistence type="predicted"/>
<organism evidence="1 2">
    <name type="scientific">Lasiosphaeria miniovina</name>
    <dbReference type="NCBI Taxonomy" id="1954250"/>
    <lineage>
        <taxon>Eukaryota</taxon>
        <taxon>Fungi</taxon>
        <taxon>Dikarya</taxon>
        <taxon>Ascomycota</taxon>
        <taxon>Pezizomycotina</taxon>
        <taxon>Sordariomycetes</taxon>
        <taxon>Sordariomycetidae</taxon>
        <taxon>Sordariales</taxon>
        <taxon>Lasiosphaeriaceae</taxon>
        <taxon>Lasiosphaeria</taxon>
    </lineage>
</organism>
<reference evidence="1" key="1">
    <citation type="submission" date="2023-06" db="EMBL/GenBank/DDBJ databases">
        <title>Genome-scale phylogeny and comparative genomics of the fungal order Sordariales.</title>
        <authorList>
            <consortium name="Lawrence Berkeley National Laboratory"/>
            <person name="Hensen N."/>
            <person name="Bonometti L."/>
            <person name="Westerberg I."/>
            <person name="Brannstrom I.O."/>
            <person name="Guillou S."/>
            <person name="Cros-Aarteil S."/>
            <person name="Calhoun S."/>
            <person name="Haridas S."/>
            <person name="Kuo A."/>
            <person name="Mondo S."/>
            <person name="Pangilinan J."/>
            <person name="Riley R."/>
            <person name="LaButti K."/>
            <person name="Andreopoulos B."/>
            <person name="Lipzen A."/>
            <person name="Chen C."/>
            <person name="Yanf M."/>
            <person name="Daum C."/>
            <person name="Ng V."/>
            <person name="Clum A."/>
            <person name="Steindorff A."/>
            <person name="Ohm R."/>
            <person name="Martin F."/>
            <person name="Silar P."/>
            <person name="Natvig D."/>
            <person name="Lalanne C."/>
            <person name="Gautier V."/>
            <person name="Ament-velasquez S.L."/>
            <person name="Kruys A."/>
            <person name="Hutchinson M.I."/>
            <person name="Powell A.J."/>
            <person name="Barry K."/>
            <person name="Miller A.N."/>
            <person name="Grigoriev I.V."/>
            <person name="Debuchy R."/>
            <person name="Gladieux P."/>
            <person name="Thoren M.H."/>
            <person name="Johannesson H."/>
        </authorList>
    </citation>
    <scope>NUCLEOTIDE SEQUENCE</scope>
    <source>
        <strain evidence="1">SMH2392-1A</strain>
    </source>
</reference>
<name>A0AA39ZYC1_9PEZI</name>
<evidence type="ECO:0000313" key="2">
    <source>
        <dbReference type="Proteomes" id="UP001172101"/>
    </source>
</evidence>
<dbReference type="AlphaFoldDB" id="A0AA39ZYC1"/>
<protein>
    <submittedName>
        <fullName evidence="1">Uncharacterized protein</fullName>
    </submittedName>
</protein>
<evidence type="ECO:0000313" key="1">
    <source>
        <dbReference type="EMBL" id="KAK0705886.1"/>
    </source>
</evidence>
<dbReference type="EMBL" id="JAUIRO010000007">
    <property type="protein sequence ID" value="KAK0705886.1"/>
    <property type="molecule type" value="Genomic_DNA"/>
</dbReference>